<proteinExistence type="predicted"/>
<evidence type="ECO:0000313" key="5">
    <source>
        <dbReference type="Proteomes" id="UP000070250"/>
    </source>
</evidence>
<dbReference type="Pfam" id="PF02661">
    <property type="entry name" value="Fic"/>
    <property type="match status" value="1"/>
</dbReference>
<dbReference type="STRING" id="465721.ACG33_14670"/>
<dbReference type="Proteomes" id="UP000070250">
    <property type="component" value="Chromosome"/>
</dbReference>
<dbReference type="PATRIC" id="fig|465721.4.peg.3136"/>
<dbReference type="Gene3D" id="1.10.3290.10">
    <property type="entry name" value="Fido-like domain"/>
    <property type="match status" value="1"/>
</dbReference>
<dbReference type="InterPro" id="IPR036597">
    <property type="entry name" value="Fido-like_dom_sf"/>
</dbReference>
<evidence type="ECO:0000313" key="4">
    <source>
        <dbReference type="EMBL" id="AMN48318.1"/>
    </source>
</evidence>
<accession>A0A127FEM4</accession>
<feature type="binding site" evidence="2">
    <location>
        <begin position="447"/>
        <end position="454"/>
    </location>
    <ligand>
        <name>ATP</name>
        <dbReference type="ChEBI" id="CHEBI:30616"/>
    </ligand>
</feature>
<evidence type="ECO:0000256" key="1">
    <source>
        <dbReference type="PIRSR" id="PIRSR640198-1"/>
    </source>
</evidence>
<dbReference type="PANTHER" id="PTHR13504:SF38">
    <property type="entry name" value="FIDO DOMAIN-CONTAINING PROTEIN"/>
    <property type="match status" value="1"/>
</dbReference>
<organism evidence="4 5">
    <name type="scientific">Steroidobacter denitrificans</name>
    <dbReference type="NCBI Taxonomy" id="465721"/>
    <lineage>
        <taxon>Bacteria</taxon>
        <taxon>Pseudomonadati</taxon>
        <taxon>Pseudomonadota</taxon>
        <taxon>Gammaproteobacteria</taxon>
        <taxon>Steroidobacterales</taxon>
        <taxon>Steroidobacteraceae</taxon>
        <taxon>Steroidobacter</taxon>
    </lineage>
</organism>
<evidence type="ECO:0000256" key="2">
    <source>
        <dbReference type="PIRSR" id="PIRSR640198-2"/>
    </source>
</evidence>
<dbReference type="GO" id="GO:0005524">
    <property type="term" value="F:ATP binding"/>
    <property type="evidence" value="ECO:0007669"/>
    <property type="project" value="UniProtKB-KW"/>
</dbReference>
<feature type="domain" description="Fido" evidence="3">
    <location>
        <begin position="357"/>
        <end position="501"/>
    </location>
</feature>
<feature type="active site" evidence="1">
    <location>
        <position position="443"/>
    </location>
</feature>
<dbReference type="PROSITE" id="PS51459">
    <property type="entry name" value="FIDO"/>
    <property type="match status" value="1"/>
</dbReference>
<protein>
    <submittedName>
        <fullName evidence="4">Fic family protein</fullName>
    </submittedName>
</protein>
<dbReference type="EMBL" id="CP011971">
    <property type="protein sequence ID" value="AMN48318.1"/>
    <property type="molecule type" value="Genomic_DNA"/>
</dbReference>
<evidence type="ECO:0000259" key="3">
    <source>
        <dbReference type="PROSITE" id="PS51459"/>
    </source>
</evidence>
<dbReference type="AlphaFoldDB" id="A0A127FEM4"/>
<dbReference type="SUPFAM" id="SSF140931">
    <property type="entry name" value="Fic-like"/>
    <property type="match status" value="1"/>
</dbReference>
<dbReference type="InterPro" id="IPR003812">
    <property type="entry name" value="Fido"/>
</dbReference>
<dbReference type="InterPro" id="IPR040198">
    <property type="entry name" value="Fido_containing"/>
</dbReference>
<dbReference type="KEGG" id="sdf:ACG33_14670"/>
<keyword evidence="5" id="KW-1185">Reference proteome</keyword>
<sequence>MATPADKLAASLAVLKELQDAGRVALRASDMTRTHRERLVKAGFIKEVMKGWYISFRPDEPAGESTSWYASFWAFCASYLESRFAEDWCASPEQSISLHTGNWTVPRQLLVRSPRGNNKPTGLVHDTSIFDVRLELPPAADRDMKDGVRVYKLSAALLGCSQAQFTARPTEMRAALAMILDASDLLSRLLDGGHSTIAGRLAAAFRNIGRERIADDITGAMQAAGYTVSESDPFEDRSPVSFSARETSPYVNRMRMNWARMREDVRGIFPTAPGQPADAAAYLKQVEEIYLDDAYNSLSIEGYKVSAVLIEKVRTGNWNPGTDKGDQEHRNALAARGYWQAFQAVEQGIKKVLSSENAGRVADRDHATWYRELFGPSVTAGILRAADLAGYRNGPVYIRRSMHTPPTVEAVRELMPALFELLEREPEASVRVVLGHFMFVYIHPYMDGNGRMGRFLMNLMFASGGYPWTIVPLERRADYMSALERASVDGDIKPFAKFLAELVDVRAG</sequence>
<keyword evidence="2" id="KW-0067">ATP-binding</keyword>
<reference evidence="4 5" key="1">
    <citation type="submission" date="2015-06" db="EMBL/GenBank/DDBJ databases">
        <title>A Comprehensive Approach to Explore the Metabolic and Phylogenetic Diversity of Bacterial Steroid Degradation in the Environment: Testosterone as an Example.</title>
        <authorList>
            <person name="Yang F.-C."/>
            <person name="Chen Y.-L."/>
            <person name="Yu C.-P."/>
            <person name="Tang S.-L."/>
            <person name="Wang P.-H."/>
            <person name="Ismail W."/>
            <person name="Wang C.-H."/>
            <person name="Yang C.-Y."/>
            <person name="Chiang Y.-R."/>
        </authorList>
    </citation>
    <scope>NUCLEOTIDE SEQUENCE [LARGE SCALE GENOMIC DNA]</scope>
    <source>
        <strain evidence="4 5">DSM 18526</strain>
    </source>
</reference>
<keyword evidence="2" id="KW-0547">Nucleotide-binding</keyword>
<gene>
    <name evidence="4" type="ORF">ACG33_14670</name>
</gene>
<dbReference type="OrthoDB" id="9807853at2"/>
<name>A0A127FEM4_STEDE</name>
<dbReference type="PANTHER" id="PTHR13504">
    <property type="entry name" value="FIDO DOMAIN-CONTAINING PROTEIN DDB_G0283145"/>
    <property type="match status" value="1"/>
</dbReference>
<dbReference type="RefSeq" id="WP_066922301.1">
    <property type="nucleotide sequence ID" value="NZ_CP011971.1"/>
</dbReference>